<feature type="transmembrane region" description="Helical" evidence="7">
    <location>
        <begin position="147"/>
        <end position="169"/>
    </location>
</feature>
<feature type="transmembrane region" description="Helical" evidence="7">
    <location>
        <begin position="70"/>
        <end position="92"/>
    </location>
</feature>
<feature type="transmembrane region" description="Helical" evidence="7">
    <location>
        <begin position="365"/>
        <end position="387"/>
    </location>
</feature>
<evidence type="ECO:0000313" key="11">
    <source>
        <dbReference type="EMBL" id="GHA10629.1"/>
    </source>
</evidence>
<accession>A0A918RTJ6</accession>
<evidence type="ECO:0000259" key="8">
    <source>
        <dbReference type="Pfam" id="PF01773"/>
    </source>
</evidence>
<feature type="transmembrane region" description="Helical" evidence="7">
    <location>
        <begin position="112"/>
        <end position="135"/>
    </location>
</feature>
<keyword evidence="4 7" id="KW-0812">Transmembrane</keyword>
<feature type="transmembrane region" description="Helical" evidence="7">
    <location>
        <begin position="328"/>
        <end position="353"/>
    </location>
</feature>
<evidence type="ECO:0000259" key="9">
    <source>
        <dbReference type="Pfam" id="PF07662"/>
    </source>
</evidence>
<dbReference type="Pfam" id="PF01773">
    <property type="entry name" value="Nucleos_tra2_N"/>
    <property type="match status" value="1"/>
</dbReference>
<gene>
    <name evidence="11" type="ORF">GCM10008090_20350</name>
</gene>
<feature type="domain" description="Nucleoside transporter/FeoB GTPase Gate" evidence="10">
    <location>
        <begin position="73"/>
        <end position="171"/>
    </location>
</feature>
<feature type="transmembrane region" description="Helical" evidence="7">
    <location>
        <begin position="34"/>
        <end position="58"/>
    </location>
</feature>
<dbReference type="AlphaFoldDB" id="A0A918RTJ6"/>
<comment type="subcellular location">
    <subcellularLocation>
        <location evidence="1">Cell membrane</location>
        <topology evidence="1">Multi-pass membrane protein</topology>
    </subcellularLocation>
</comment>
<dbReference type="InterPro" id="IPR011657">
    <property type="entry name" value="CNT_C_dom"/>
</dbReference>
<keyword evidence="3" id="KW-1003">Cell membrane</keyword>
<evidence type="ECO:0000313" key="12">
    <source>
        <dbReference type="Proteomes" id="UP000614811"/>
    </source>
</evidence>
<feature type="domain" description="Concentrative nucleoside transporter N-terminal" evidence="8">
    <location>
        <begin position="5"/>
        <end position="53"/>
    </location>
</feature>
<reference evidence="11" key="1">
    <citation type="journal article" date="2014" name="Int. J. Syst. Evol. Microbiol.">
        <title>Complete genome sequence of Corynebacterium casei LMG S-19264T (=DSM 44701T), isolated from a smear-ripened cheese.</title>
        <authorList>
            <consortium name="US DOE Joint Genome Institute (JGI-PGF)"/>
            <person name="Walter F."/>
            <person name="Albersmeier A."/>
            <person name="Kalinowski J."/>
            <person name="Ruckert C."/>
        </authorList>
    </citation>
    <scope>NUCLEOTIDE SEQUENCE</scope>
    <source>
        <strain evidence="11">KCTC 12711</strain>
    </source>
</reference>
<dbReference type="InterPro" id="IPR011642">
    <property type="entry name" value="Gate_dom"/>
</dbReference>
<dbReference type="GO" id="GO:0015293">
    <property type="term" value="F:symporter activity"/>
    <property type="evidence" value="ECO:0007669"/>
    <property type="project" value="TreeGrafter"/>
</dbReference>
<feature type="transmembrane region" description="Helical" evidence="7">
    <location>
        <begin position="181"/>
        <end position="200"/>
    </location>
</feature>
<evidence type="ECO:0000256" key="3">
    <source>
        <dbReference type="ARBA" id="ARBA00022475"/>
    </source>
</evidence>
<dbReference type="EMBL" id="BMXA01000003">
    <property type="protein sequence ID" value="GHA10629.1"/>
    <property type="molecule type" value="Genomic_DNA"/>
</dbReference>
<evidence type="ECO:0000259" key="10">
    <source>
        <dbReference type="Pfam" id="PF07670"/>
    </source>
</evidence>
<evidence type="ECO:0000256" key="2">
    <source>
        <dbReference type="ARBA" id="ARBA00009033"/>
    </source>
</evidence>
<evidence type="ECO:0000256" key="1">
    <source>
        <dbReference type="ARBA" id="ARBA00004651"/>
    </source>
</evidence>
<dbReference type="InterPro" id="IPR002668">
    <property type="entry name" value="CNT_N_dom"/>
</dbReference>
<feature type="domain" description="Concentrative nucleoside transporter C-terminal" evidence="9">
    <location>
        <begin position="180"/>
        <end position="383"/>
    </location>
</feature>
<dbReference type="GO" id="GO:0005337">
    <property type="term" value="F:nucleoside transmembrane transporter activity"/>
    <property type="evidence" value="ECO:0007669"/>
    <property type="project" value="InterPro"/>
</dbReference>
<comment type="caution">
    <text evidence="11">The sequence shown here is derived from an EMBL/GenBank/DDBJ whole genome shotgun (WGS) entry which is preliminary data.</text>
</comment>
<evidence type="ECO:0000256" key="4">
    <source>
        <dbReference type="ARBA" id="ARBA00022692"/>
    </source>
</evidence>
<dbReference type="PANTHER" id="PTHR10590:SF4">
    <property type="entry name" value="SOLUTE CARRIER FAMILY 28 MEMBER 3"/>
    <property type="match status" value="1"/>
</dbReference>
<protein>
    <submittedName>
        <fullName evidence="11">Nucleoside:proton symporter</fullName>
    </submittedName>
</protein>
<keyword evidence="6 7" id="KW-0472">Membrane</keyword>
<proteinExistence type="inferred from homology"/>
<dbReference type="GO" id="GO:0005886">
    <property type="term" value="C:plasma membrane"/>
    <property type="evidence" value="ECO:0007669"/>
    <property type="project" value="UniProtKB-SubCell"/>
</dbReference>
<keyword evidence="5 7" id="KW-1133">Transmembrane helix</keyword>
<comment type="similarity">
    <text evidence="2">Belongs to the concentrative nucleoside transporter (CNT) (TC 2.A.41) family.</text>
</comment>
<keyword evidence="12" id="KW-1185">Reference proteome</keyword>
<evidence type="ECO:0000256" key="7">
    <source>
        <dbReference type="SAM" id="Phobius"/>
    </source>
</evidence>
<name>A0A918RTJ6_9GAMM</name>
<organism evidence="11 12">
    <name type="scientific">Arenicella chitinivorans</name>
    <dbReference type="NCBI Taxonomy" id="1329800"/>
    <lineage>
        <taxon>Bacteria</taxon>
        <taxon>Pseudomonadati</taxon>
        <taxon>Pseudomonadota</taxon>
        <taxon>Gammaproteobacteria</taxon>
        <taxon>Arenicellales</taxon>
        <taxon>Arenicellaceae</taxon>
        <taxon>Arenicella</taxon>
    </lineage>
</organism>
<dbReference type="PANTHER" id="PTHR10590">
    <property type="entry name" value="SODIUM/NUCLEOSIDE COTRANSPORTER"/>
    <property type="match status" value="1"/>
</dbReference>
<dbReference type="Proteomes" id="UP000614811">
    <property type="component" value="Unassembled WGS sequence"/>
</dbReference>
<dbReference type="InterPro" id="IPR008276">
    <property type="entry name" value="C_nuclsd_transpt"/>
</dbReference>
<evidence type="ECO:0000256" key="5">
    <source>
        <dbReference type="ARBA" id="ARBA00022989"/>
    </source>
</evidence>
<feature type="transmembrane region" description="Helical" evidence="7">
    <location>
        <begin position="236"/>
        <end position="256"/>
    </location>
</feature>
<reference evidence="11" key="2">
    <citation type="submission" date="2020-09" db="EMBL/GenBank/DDBJ databases">
        <authorList>
            <person name="Sun Q."/>
            <person name="Kim S."/>
        </authorList>
    </citation>
    <scope>NUCLEOTIDE SEQUENCE</scope>
    <source>
        <strain evidence="11">KCTC 12711</strain>
    </source>
</reference>
<dbReference type="Pfam" id="PF07670">
    <property type="entry name" value="Gate"/>
    <property type="match status" value="1"/>
</dbReference>
<dbReference type="Pfam" id="PF07662">
    <property type="entry name" value="Nucleos_tra2_C"/>
    <property type="match status" value="1"/>
</dbReference>
<evidence type="ECO:0000256" key="6">
    <source>
        <dbReference type="ARBA" id="ARBA00023136"/>
    </source>
</evidence>
<sequence length="388" mass="41023">MRLWLAAVGLQMALALIFLKVPLFQTMFGVMNKAVLALQAATTAGTSFVFGYLGGAALPFEELQPGSSYILAFQAFPLIIVLGALTALLSHWRVLPWIIEGLAKIFSRTLNIGGAVALSGGANIFIGMVEAPLFIRNSIKQLSRSELFMVMTLGMSTVAGTVLVLYSTFLNQVISDAVGHILTASIMSVPAAVMISLTMIPQDGEPTSSDAEVAFDYSGPMDAITQGAVSAMQMMLGILALIITFIALVTLTNSILDLLPNVGGTALSLERILGWIMAPLCWLMGIPWEEATSAGTLMGVKTVFNEFLAFIQQSQLPADTLSPRSDLIITYALCGFANFGSLGILIGGLSAMAPERRKEITQMGLLSIVSGTLATCMTASVIGVLTVV</sequence>